<dbReference type="AlphaFoldDB" id="A0A4D6LD86"/>
<feature type="region of interest" description="Disordered" evidence="1">
    <location>
        <begin position="215"/>
        <end position="238"/>
    </location>
</feature>
<reference evidence="2 3" key="1">
    <citation type="submission" date="2019-04" db="EMBL/GenBank/DDBJ databases">
        <title>An improved genome assembly and genetic linkage map for asparagus bean, Vigna unguiculata ssp. sesquipedialis.</title>
        <authorList>
            <person name="Xia Q."/>
            <person name="Zhang R."/>
            <person name="Dong Y."/>
        </authorList>
    </citation>
    <scope>NUCLEOTIDE SEQUENCE [LARGE SCALE GENOMIC DNA]</scope>
    <source>
        <tissue evidence="2">Leaf</tissue>
    </source>
</reference>
<organism evidence="2 3">
    <name type="scientific">Vigna unguiculata</name>
    <name type="common">Cowpea</name>
    <dbReference type="NCBI Taxonomy" id="3917"/>
    <lineage>
        <taxon>Eukaryota</taxon>
        <taxon>Viridiplantae</taxon>
        <taxon>Streptophyta</taxon>
        <taxon>Embryophyta</taxon>
        <taxon>Tracheophyta</taxon>
        <taxon>Spermatophyta</taxon>
        <taxon>Magnoliopsida</taxon>
        <taxon>eudicotyledons</taxon>
        <taxon>Gunneridae</taxon>
        <taxon>Pentapetalae</taxon>
        <taxon>rosids</taxon>
        <taxon>fabids</taxon>
        <taxon>Fabales</taxon>
        <taxon>Fabaceae</taxon>
        <taxon>Papilionoideae</taxon>
        <taxon>50 kb inversion clade</taxon>
        <taxon>NPAAA clade</taxon>
        <taxon>indigoferoid/millettioid clade</taxon>
        <taxon>Phaseoleae</taxon>
        <taxon>Vigna</taxon>
    </lineage>
</organism>
<evidence type="ECO:0000313" key="2">
    <source>
        <dbReference type="EMBL" id="QCD86453.1"/>
    </source>
</evidence>
<evidence type="ECO:0000256" key="1">
    <source>
        <dbReference type="SAM" id="MobiDB-lite"/>
    </source>
</evidence>
<name>A0A4D6LD86_VIGUN</name>
<proteinExistence type="predicted"/>
<keyword evidence="3" id="KW-1185">Reference proteome</keyword>
<gene>
    <name evidence="2" type="ORF">DEO72_LG3g976</name>
</gene>
<dbReference type="EMBL" id="CP039347">
    <property type="protein sequence ID" value="QCD86453.1"/>
    <property type="molecule type" value="Genomic_DNA"/>
</dbReference>
<sequence>MGTKQHNDGLLIEDVKMFFRHFCKAKYVRSLNEKLSLKQRESIARTPFWWFMSLNHSAVNEVMVCNEELGYEFVREAFKTFGTSYKRSIDKENEELNRLVENEEREGSTVDDVNVGQQSNMYDRMKSQPRKRIKSRAIRTPFAGFEPTGGKVPVAKRCNAKQCSWLNLMYCLAEVNNRQATNARDVQNSMRRLVVPRLPPSAIPENGVLDVVKGGKPEENQQCADTDTSPGNGLRSARRKRDNSGLCVLGRLAVGDLESWQRLAARVSRQAICTAEVGSFGFVFMIYKASSGALKVGVKHVVFLELWLRIASLELWLGMADEHEEPLSCGSGWREMCIRDSP</sequence>
<dbReference type="Proteomes" id="UP000501690">
    <property type="component" value="Linkage Group LG3"/>
</dbReference>
<accession>A0A4D6LD86</accession>
<feature type="compositionally biased region" description="Polar residues" evidence="1">
    <location>
        <begin position="220"/>
        <end position="231"/>
    </location>
</feature>
<evidence type="ECO:0000313" key="3">
    <source>
        <dbReference type="Proteomes" id="UP000501690"/>
    </source>
</evidence>
<protein>
    <submittedName>
        <fullName evidence="2">Uncharacterized protein</fullName>
    </submittedName>
</protein>